<dbReference type="STRING" id="311410.LA5095_00602"/>
<evidence type="ECO:0000259" key="1">
    <source>
        <dbReference type="PROSITE" id="PS51725"/>
    </source>
</evidence>
<dbReference type="GO" id="GO:0005829">
    <property type="term" value="C:cytosol"/>
    <property type="evidence" value="ECO:0007669"/>
    <property type="project" value="TreeGrafter"/>
</dbReference>
<proteinExistence type="predicted"/>
<organism evidence="2 3">
    <name type="scientific">Roseibium album</name>
    <dbReference type="NCBI Taxonomy" id="311410"/>
    <lineage>
        <taxon>Bacteria</taxon>
        <taxon>Pseudomonadati</taxon>
        <taxon>Pseudomonadota</taxon>
        <taxon>Alphaproteobacteria</taxon>
        <taxon>Hyphomicrobiales</taxon>
        <taxon>Stappiaceae</taxon>
        <taxon>Roseibium</taxon>
    </lineage>
</organism>
<dbReference type="Proteomes" id="UP000049983">
    <property type="component" value="Unassembled WGS sequence"/>
</dbReference>
<dbReference type="GO" id="GO:0016491">
    <property type="term" value="F:oxidoreductase activity"/>
    <property type="evidence" value="ECO:0007669"/>
    <property type="project" value="TreeGrafter"/>
</dbReference>
<dbReference type="EMBL" id="CXWC01000011">
    <property type="protein sequence ID" value="CTQ73653.1"/>
    <property type="molecule type" value="Genomic_DNA"/>
</dbReference>
<dbReference type="PANTHER" id="PTHR33336:SF1">
    <property type="entry name" value="(4S)-4-HYDROXY-5-PHOSPHONOOXYPENTANE-2,3-DIONE ISOMERASE"/>
    <property type="match status" value="1"/>
</dbReference>
<accession>A0A0M7AIQ3</accession>
<dbReference type="SUPFAM" id="SSF54909">
    <property type="entry name" value="Dimeric alpha+beta barrel"/>
    <property type="match status" value="1"/>
</dbReference>
<gene>
    <name evidence="2" type="primary">lsrG</name>
    <name evidence="2" type="ORF">LA5096_03742</name>
</gene>
<dbReference type="RefSeq" id="WP_055111793.1">
    <property type="nucleotide sequence ID" value="NZ_CANKXR010000005.1"/>
</dbReference>
<sequence>MFAVTVQFQIRDGMFETFMPLMIENAKASLEGEPGCRQFDVCSDPDRLNEVFLYEIYDDAAAFQAHLKTPHFQAFDAQVAPMISEKSVATYAKVRS</sequence>
<protein>
    <submittedName>
        <fullName evidence="2">Autoinducer 2-degrading protein LsrG</fullName>
    </submittedName>
</protein>
<dbReference type="InterPro" id="IPR011008">
    <property type="entry name" value="Dimeric_a/b-barrel"/>
</dbReference>
<dbReference type="InterPro" id="IPR050744">
    <property type="entry name" value="AI-2_Isomerase_LsrG"/>
</dbReference>
<feature type="domain" description="ABM" evidence="1">
    <location>
        <begin position="2"/>
        <end position="91"/>
    </location>
</feature>
<name>A0A0M7AIQ3_9HYPH</name>
<dbReference type="InterPro" id="IPR007138">
    <property type="entry name" value="ABM_dom"/>
</dbReference>
<dbReference type="OrthoDB" id="9812754at2"/>
<dbReference type="Gene3D" id="3.30.70.100">
    <property type="match status" value="1"/>
</dbReference>
<evidence type="ECO:0000313" key="3">
    <source>
        <dbReference type="Proteomes" id="UP000049983"/>
    </source>
</evidence>
<dbReference type="PANTHER" id="PTHR33336">
    <property type="entry name" value="QUINOL MONOOXYGENASE YGIN-RELATED"/>
    <property type="match status" value="1"/>
</dbReference>
<dbReference type="AlphaFoldDB" id="A0A0M7AIQ3"/>
<keyword evidence="3" id="KW-1185">Reference proteome</keyword>
<dbReference type="PROSITE" id="PS51725">
    <property type="entry name" value="ABM"/>
    <property type="match status" value="1"/>
</dbReference>
<reference evidence="3" key="1">
    <citation type="submission" date="2015-07" db="EMBL/GenBank/DDBJ databases">
        <authorList>
            <person name="Rodrigo-Torres Lidia"/>
            <person name="Arahal R.David."/>
        </authorList>
    </citation>
    <scope>NUCLEOTIDE SEQUENCE [LARGE SCALE GENOMIC DNA]</scope>
    <source>
        <strain evidence="3">CECT 5096</strain>
    </source>
</reference>
<dbReference type="GeneID" id="97671076"/>
<dbReference type="Pfam" id="PF03992">
    <property type="entry name" value="ABM"/>
    <property type="match status" value="1"/>
</dbReference>
<evidence type="ECO:0000313" key="2">
    <source>
        <dbReference type="EMBL" id="CTQ73653.1"/>
    </source>
</evidence>